<dbReference type="NCBIfam" id="TIGR00348">
    <property type="entry name" value="hsdR"/>
    <property type="match status" value="1"/>
</dbReference>
<dbReference type="InterPro" id="IPR021810">
    <property type="entry name" value="T1RH-like_C"/>
</dbReference>
<dbReference type="Gene3D" id="3.90.1570.50">
    <property type="match status" value="1"/>
</dbReference>
<dbReference type="GO" id="GO:0009035">
    <property type="term" value="F:type I site-specific deoxyribonuclease activity"/>
    <property type="evidence" value="ECO:0007669"/>
    <property type="project" value="UniProtKB-EC"/>
</dbReference>
<dbReference type="PANTHER" id="PTHR30195">
    <property type="entry name" value="TYPE I SITE-SPECIFIC DEOXYRIBONUCLEASE PROTEIN SUBUNIT M AND R"/>
    <property type="match status" value="1"/>
</dbReference>
<dbReference type="InterPro" id="IPR055180">
    <property type="entry name" value="HsdR_RecA-like_helicase_dom_2"/>
</dbReference>
<evidence type="ECO:0000256" key="5">
    <source>
        <dbReference type="ARBA" id="ARBA00022747"/>
    </source>
</evidence>
<comment type="catalytic activity">
    <reaction evidence="1 10">
        <text>Endonucleolytic cleavage of DNA to give random double-stranded fragments with terminal 5'-phosphates, ATP is simultaneously hydrolyzed.</text>
        <dbReference type="EC" id="3.1.21.3"/>
    </reaction>
</comment>
<sequence>MPYLNEDTLVQQTTADYLKSKLGWDSLYAYNQETFGADGLLGRNSDRDVVLERYLRKALEELNSGLPETAYDEAVRQIVDYSQSQSMLSSNFDKYKLFKDGVLVSFQGEHGEIKKERLKIFDFNEATNNHFLAVRELWVQGDLYRRRIDIAGFVNGIPLLFVECKNIHKDLKNAYERNFADYKDTIPHFFHHNAIVMLANGDKAKIGTITAGFEHFHEWKRLSESDHGVVDMETLLKGVCGKRNFMDIFENFIVYDDSSGKQIKVLAKNHQYLGVNQVIKSLNDPNRVKGKLGVFWHTQGAGKSYSMVFFTTKVHRKIGGNYTFLICTDRDDLDTQIYKTFAGCGVADNDRTPCRPSSGRHLAELMSQQKAYVFTTIQKFNQEADPNEGYTKRNDIIVITDEAHRTQYGTLALNMRNALPRASFIGFTGTPLFTNDQITMQVFGDYVSTYDFQRAVEDKATVPLYYDSRGDTLGVATNDINERIAEKLEEIEIDDIDVSQRLQKELKRDYHIITAKKRLNQIAKDFVEHYTTSWEAGKAMIVCIDKLTCVKMYELIGQYWDQKAEKIKESWELAAGEEKDNFSNQLIWMKETKMAVIVSEEQGEVEKFRKWGFDITPHRRLIKNGFELSDGTRIDVDSAFKKEEHPFRIAIVCAMWLTGFDVPSLANLYLDKPLKAHTLMQAIARANRVNGDKNNGLIIDYCGILKNLRKALATFTGTGDTGRPDGLGPDGFDPTKTKEELLEDLKQAIGMVRDFLSKRKAPLDDIINTSGFERNKAIVTAKEAVNENDETRKKFEVMCREVFIKFKACLTIPGVNAYRNQYGAINIIYKSLQKDRDQADISDIIKQLHEVIDGSITVTPDKAKEPNKPYDISKIDFNRLRAEFEHTKTKHTTVQSLKSVIEKKLERLIQRNPLRTDFQEHYEKIIDEYNKEKDRQNIEATFEALLKFVKELDEEESRAVREGLDEETLAIYDLLVKPDLKPQEIQKIKKIAKELLKTLKEKLKDLYKWQDREPTRDDVKVLIRNFLWDDASGLPVDYYTQKDVDKRTEDVFYHVYRAYPTVPSPYYSTVVN</sequence>
<dbReference type="InterPro" id="IPR004473">
    <property type="entry name" value="Restrct_endonuc_typeI_HsdR"/>
</dbReference>
<dbReference type="GO" id="GO:0003677">
    <property type="term" value="F:DNA binding"/>
    <property type="evidence" value="ECO:0007669"/>
    <property type="project" value="UniProtKB-KW"/>
</dbReference>
<name>A0A2J0KRJ0_9BACT</name>
<accession>A0A2J0KRJ0</accession>
<dbReference type="CDD" id="cd18800">
    <property type="entry name" value="SF2_C_EcoR124I-like"/>
    <property type="match status" value="1"/>
</dbReference>
<dbReference type="InterPro" id="IPR040980">
    <property type="entry name" value="SWI2_SNF2"/>
</dbReference>
<comment type="caution">
    <text evidence="12">The sequence shown here is derived from an EMBL/GenBank/DDBJ whole genome shotgun (WGS) entry which is preliminary data.</text>
</comment>
<evidence type="ECO:0000256" key="9">
    <source>
        <dbReference type="ARBA" id="ARBA00023125"/>
    </source>
</evidence>
<dbReference type="Proteomes" id="UP000230052">
    <property type="component" value="Unassembled WGS sequence"/>
</dbReference>
<evidence type="ECO:0000256" key="10">
    <source>
        <dbReference type="RuleBase" id="RU364115"/>
    </source>
</evidence>
<keyword evidence="3" id="KW-0540">Nuclease</keyword>
<keyword evidence="5 10" id="KW-0680">Restriction system</keyword>
<dbReference type="PANTHER" id="PTHR30195:SF15">
    <property type="entry name" value="TYPE I RESTRICTION ENZYME HINDI ENDONUCLEASE SUBUNIT"/>
    <property type="match status" value="1"/>
</dbReference>
<evidence type="ECO:0000256" key="7">
    <source>
        <dbReference type="ARBA" id="ARBA00022801"/>
    </source>
</evidence>
<dbReference type="SMART" id="SM00487">
    <property type="entry name" value="DEXDc"/>
    <property type="match status" value="1"/>
</dbReference>
<organism evidence="12 13">
    <name type="scientific">Candidatus Aquitaenariimonas noxiae</name>
    <dbReference type="NCBI Taxonomy" id="1974741"/>
    <lineage>
        <taxon>Bacteria</taxon>
        <taxon>Pseudomonadati</taxon>
        <taxon>Candidatus Omnitrophota</taxon>
        <taxon>Candidatus Aquitaenariimonas</taxon>
    </lineage>
</organism>
<dbReference type="GO" id="GO:0005524">
    <property type="term" value="F:ATP binding"/>
    <property type="evidence" value="ECO:0007669"/>
    <property type="project" value="UniProtKB-KW"/>
</dbReference>
<dbReference type="InterPro" id="IPR027417">
    <property type="entry name" value="P-loop_NTPase"/>
</dbReference>
<keyword evidence="7 10" id="KW-0378">Hydrolase</keyword>
<evidence type="ECO:0000256" key="8">
    <source>
        <dbReference type="ARBA" id="ARBA00022840"/>
    </source>
</evidence>
<evidence type="ECO:0000256" key="3">
    <source>
        <dbReference type="ARBA" id="ARBA00022722"/>
    </source>
</evidence>
<comment type="similarity">
    <text evidence="2 10">Belongs to the HsdR family.</text>
</comment>
<evidence type="ECO:0000259" key="11">
    <source>
        <dbReference type="PROSITE" id="PS51192"/>
    </source>
</evidence>
<evidence type="ECO:0000313" key="12">
    <source>
        <dbReference type="EMBL" id="PIU41005.1"/>
    </source>
</evidence>
<dbReference type="EMBL" id="PEWV01000073">
    <property type="protein sequence ID" value="PIU41005.1"/>
    <property type="molecule type" value="Genomic_DNA"/>
</dbReference>
<keyword evidence="4 10" id="KW-0547">Nucleotide-binding</keyword>
<dbReference type="InterPro" id="IPR014001">
    <property type="entry name" value="Helicase_ATP-bd"/>
</dbReference>
<gene>
    <name evidence="12" type="ORF">COS99_07670</name>
</gene>
<protein>
    <recommendedName>
        <fullName evidence="10">Type I restriction enzyme endonuclease subunit</fullName>
        <shortName evidence="10">R protein</shortName>
        <ecNumber evidence="10">3.1.21.3</ecNumber>
    </recommendedName>
</protein>
<dbReference type="AlphaFoldDB" id="A0A2J0KRJ0"/>
<dbReference type="PROSITE" id="PS51192">
    <property type="entry name" value="HELICASE_ATP_BIND_1"/>
    <property type="match status" value="1"/>
</dbReference>
<keyword evidence="6 12" id="KW-0255">Endonuclease</keyword>
<evidence type="ECO:0000256" key="6">
    <source>
        <dbReference type="ARBA" id="ARBA00022759"/>
    </source>
</evidence>
<dbReference type="EC" id="3.1.21.3" evidence="10"/>
<keyword evidence="9 10" id="KW-0238">DNA-binding</keyword>
<proteinExistence type="inferred from homology"/>
<dbReference type="Gene3D" id="3.40.50.300">
    <property type="entry name" value="P-loop containing nucleotide triphosphate hydrolases"/>
    <property type="match status" value="2"/>
</dbReference>
<comment type="function">
    <text evidence="10">Subunit R is required for both nuclease and ATPase activities, but not for modification.</text>
</comment>
<evidence type="ECO:0000256" key="1">
    <source>
        <dbReference type="ARBA" id="ARBA00000851"/>
    </source>
</evidence>
<keyword evidence="8 10" id="KW-0067">ATP-binding</keyword>
<reference evidence="12 13" key="1">
    <citation type="submission" date="2017-09" db="EMBL/GenBank/DDBJ databases">
        <title>Depth-based differentiation of microbial function through sediment-hosted aquifers and enrichment of novel symbionts in the deep terrestrial subsurface.</title>
        <authorList>
            <person name="Probst A.J."/>
            <person name="Ladd B."/>
            <person name="Jarett J.K."/>
            <person name="Geller-Mcgrath D.E."/>
            <person name="Sieber C.M."/>
            <person name="Emerson J.B."/>
            <person name="Anantharaman K."/>
            <person name="Thomas B.C."/>
            <person name="Malmstrom R."/>
            <person name="Stieglmeier M."/>
            <person name="Klingl A."/>
            <person name="Woyke T."/>
            <person name="Ryan C.M."/>
            <person name="Banfield J.F."/>
        </authorList>
    </citation>
    <scope>NUCLEOTIDE SEQUENCE [LARGE SCALE GENOMIC DNA]</scope>
    <source>
        <strain evidence="12">CG07_land_8_20_14_0_80_42_15</strain>
    </source>
</reference>
<dbReference type="Pfam" id="PF11867">
    <property type="entry name" value="T1RH-like_C"/>
    <property type="match status" value="1"/>
</dbReference>
<dbReference type="SUPFAM" id="SSF52540">
    <property type="entry name" value="P-loop containing nucleoside triphosphate hydrolases"/>
    <property type="match status" value="1"/>
</dbReference>
<dbReference type="Pfam" id="PF18766">
    <property type="entry name" value="SWI2_SNF2"/>
    <property type="match status" value="1"/>
</dbReference>
<feature type="domain" description="Helicase ATP-binding" evidence="11">
    <location>
        <begin position="284"/>
        <end position="449"/>
    </location>
</feature>
<evidence type="ECO:0000313" key="13">
    <source>
        <dbReference type="Proteomes" id="UP000230052"/>
    </source>
</evidence>
<dbReference type="InterPro" id="IPR051268">
    <property type="entry name" value="Type-I_R_enzyme_R_subunit"/>
</dbReference>
<dbReference type="GO" id="GO:0009307">
    <property type="term" value="P:DNA restriction-modification system"/>
    <property type="evidence" value="ECO:0007669"/>
    <property type="project" value="UniProtKB-KW"/>
</dbReference>
<dbReference type="InterPro" id="IPR007409">
    <property type="entry name" value="Restrct_endonuc_type1_HsdR_N"/>
</dbReference>
<dbReference type="Pfam" id="PF04313">
    <property type="entry name" value="HSDR_N"/>
    <property type="match status" value="1"/>
</dbReference>
<evidence type="ECO:0000256" key="2">
    <source>
        <dbReference type="ARBA" id="ARBA00008598"/>
    </source>
</evidence>
<evidence type="ECO:0000256" key="4">
    <source>
        <dbReference type="ARBA" id="ARBA00022741"/>
    </source>
</evidence>
<comment type="subunit">
    <text evidence="10">The type I restriction/modification system is composed of three polypeptides R, M and S.</text>
</comment>
<dbReference type="Pfam" id="PF22679">
    <property type="entry name" value="T1R_D3-like"/>
    <property type="match status" value="1"/>
</dbReference>
<dbReference type="CDD" id="cd22332">
    <property type="entry name" value="HsdR_N"/>
    <property type="match status" value="1"/>
</dbReference>